<reference evidence="3" key="1">
    <citation type="submission" date="2020-05" db="EMBL/GenBank/DDBJ databases">
        <title>Mycena genomes resolve the evolution of fungal bioluminescence.</title>
        <authorList>
            <person name="Tsai I.J."/>
        </authorList>
    </citation>
    <scope>NUCLEOTIDE SEQUENCE</scope>
    <source>
        <strain evidence="3">CCC161011</strain>
    </source>
</reference>
<evidence type="ECO:0000313" key="3">
    <source>
        <dbReference type="EMBL" id="KAF7361869.1"/>
    </source>
</evidence>
<dbReference type="Proteomes" id="UP000620124">
    <property type="component" value="Unassembled WGS sequence"/>
</dbReference>
<comment type="caution">
    <text evidence="3">The sequence shown here is derived from an EMBL/GenBank/DDBJ whole genome shotgun (WGS) entry which is preliminary data.</text>
</comment>
<feature type="region of interest" description="Disordered" evidence="1">
    <location>
        <begin position="1"/>
        <end position="34"/>
    </location>
</feature>
<evidence type="ECO:0000259" key="2">
    <source>
        <dbReference type="PROSITE" id="PS51792"/>
    </source>
</evidence>
<dbReference type="InterPro" id="IPR034751">
    <property type="entry name" value="Yippee"/>
</dbReference>
<evidence type="ECO:0000256" key="1">
    <source>
        <dbReference type="SAM" id="MobiDB-lite"/>
    </source>
</evidence>
<dbReference type="OrthoDB" id="6407410at2759"/>
<gene>
    <name evidence="3" type="ORF">MVEN_00531400</name>
</gene>
<dbReference type="PROSITE" id="PS51792">
    <property type="entry name" value="YIPPEE"/>
    <property type="match status" value="1"/>
</dbReference>
<evidence type="ECO:0000313" key="4">
    <source>
        <dbReference type="Proteomes" id="UP000620124"/>
    </source>
</evidence>
<proteinExistence type="predicted"/>
<protein>
    <submittedName>
        <fullName evidence="3">Protein yippee-like</fullName>
    </submittedName>
</protein>
<accession>A0A8H7D4G6</accession>
<dbReference type="AlphaFoldDB" id="A0A8H7D4G6"/>
<sequence length="120" mass="13076">MPALEATHSPRRRLPAVPQARARPLSRPLPPIPKPLSCKQCKTTVTSYNATLPASAIPPESRTFRGFSGKASLFTETYNTTLLPAKVQLMQTGAHLLAEITCTTCTAYLGVQDPARFRKV</sequence>
<keyword evidence="4" id="KW-1185">Reference proteome</keyword>
<feature type="domain" description="Yippee" evidence="2">
    <location>
        <begin position="34"/>
        <end position="120"/>
    </location>
</feature>
<dbReference type="EMBL" id="JACAZI010000004">
    <property type="protein sequence ID" value="KAF7361869.1"/>
    <property type="molecule type" value="Genomic_DNA"/>
</dbReference>
<organism evidence="3 4">
    <name type="scientific">Mycena venus</name>
    <dbReference type="NCBI Taxonomy" id="2733690"/>
    <lineage>
        <taxon>Eukaryota</taxon>
        <taxon>Fungi</taxon>
        <taxon>Dikarya</taxon>
        <taxon>Basidiomycota</taxon>
        <taxon>Agaricomycotina</taxon>
        <taxon>Agaricomycetes</taxon>
        <taxon>Agaricomycetidae</taxon>
        <taxon>Agaricales</taxon>
        <taxon>Marasmiineae</taxon>
        <taxon>Mycenaceae</taxon>
        <taxon>Mycena</taxon>
    </lineage>
</organism>
<name>A0A8H7D4G6_9AGAR</name>